<gene>
    <name evidence="1" type="ORF">D0Z08_25890</name>
</gene>
<keyword evidence="2" id="KW-1185">Reference proteome</keyword>
<protein>
    <submittedName>
        <fullName evidence="1">Uncharacterized protein</fullName>
    </submittedName>
</protein>
<organism evidence="1 2">
    <name type="scientific">Nocardioides immobilis</name>
    <dbReference type="NCBI Taxonomy" id="2049295"/>
    <lineage>
        <taxon>Bacteria</taxon>
        <taxon>Bacillati</taxon>
        <taxon>Actinomycetota</taxon>
        <taxon>Actinomycetes</taxon>
        <taxon>Propionibacteriales</taxon>
        <taxon>Nocardioidaceae</taxon>
        <taxon>Nocardioides</taxon>
    </lineage>
</organism>
<reference evidence="1 2" key="1">
    <citation type="submission" date="2018-09" db="EMBL/GenBank/DDBJ databases">
        <title>Genome sequencing of Nocardioides immobilis CCTCC AB 2017083 for comparison to Nocardioides silvaticus.</title>
        <authorList>
            <person name="Li C."/>
            <person name="Wang G."/>
        </authorList>
    </citation>
    <scope>NUCLEOTIDE SEQUENCE [LARGE SCALE GENOMIC DNA]</scope>
    <source>
        <strain evidence="1 2">CCTCC AB 2017083</strain>
    </source>
</reference>
<evidence type="ECO:0000313" key="1">
    <source>
        <dbReference type="EMBL" id="RHW24154.1"/>
    </source>
</evidence>
<evidence type="ECO:0000313" key="2">
    <source>
        <dbReference type="Proteomes" id="UP000283644"/>
    </source>
</evidence>
<dbReference type="EMBL" id="QXGH01000035">
    <property type="protein sequence ID" value="RHW24154.1"/>
    <property type="molecule type" value="Genomic_DNA"/>
</dbReference>
<sequence>MGSGDRWFRCRYTGVPLDDQRGGRRYPTWEHVTSGDESNVLLVADLINRMKSDLTDAEFRSIVKALARTFGGATFDPAAFPTGPS</sequence>
<accession>A0A417XUH1</accession>
<dbReference type="AlphaFoldDB" id="A0A417XUH1"/>
<comment type="caution">
    <text evidence="1">The sequence shown here is derived from an EMBL/GenBank/DDBJ whole genome shotgun (WGS) entry which is preliminary data.</text>
</comment>
<proteinExistence type="predicted"/>
<dbReference type="Proteomes" id="UP000283644">
    <property type="component" value="Unassembled WGS sequence"/>
</dbReference>
<name>A0A417XUH1_9ACTN</name>